<feature type="domain" description="4Fe-4S ferredoxin-type" evidence="9">
    <location>
        <begin position="252"/>
        <end position="281"/>
    </location>
</feature>
<feature type="transmembrane region" description="Helical" evidence="8">
    <location>
        <begin position="81"/>
        <end position="100"/>
    </location>
</feature>
<dbReference type="NCBIfam" id="TIGR02163">
    <property type="entry name" value="napH"/>
    <property type="match status" value="1"/>
</dbReference>
<sequence length="289" mass="32288">MMANPVAQAGLAARRRLGWWRSHRWLWLRRTCQLGVLALFLSGPWFGVWILKGNYSASRFLDTLPMSDPLMMLESLLAGHWPALTALLGALVVLGLYGLIASRAFCGWVCPLNPVTDLAAWLRRRLAMRQSAPLSRQLRYGILLAILVGSAASGTLLWEWLNPVALLGRSLIFGAGAGLWLILAIFLFDLLVTEHGWCGHLCPLGALYGLIGSRSLLRVGATRRERCTRCMDCFHVCPEPQVLRDPVLNHNHSPLVLKQECISCGRCMDVCAEQVFEFKTRFHRSGDKQ</sequence>
<evidence type="ECO:0000313" key="11">
    <source>
        <dbReference type="Proteomes" id="UP000255248"/>
    </source>
</evidence>
<evidence type="ECO:0000256" key="2">
    <source>
        <dbReference type="ARBA" id="ARBA00022485"/>
    </source>
</evidence>
<dbReference type="STRING" id="93378.A9798_11150"/>
<keyword evidence="4" id="KW-0677">Repeat</keyword>
<proteinExistence type="predicted"/>
<evidence type="ECO:0000259" key="9">
    <source>
        <dbReference type="PROSITE" id="PS51379"/>
    </source>
</evidence>
<protein>
    <submittedName>
        <fullName evidence="10">Electron transport protein yccM</fullName>
    </submittedName>
</protein>
<dbReference type="GO" id="GO:0046872">
    <property type="term" value="F:metal ion binding"/>
    <property type="evidence" value="ECO:0007669"/>
    <property type="project" value="UniProtKB-KW"/>
</dbReference>
<evidence type="ECO:0000256" key="5">
    <source>
        <dbReference type="ARBA" id="ARBA00022982"/>
    </source>
</evidence>
<name>A0A376DI79_9GAMM</name>
<keyword evidence="7" id="KW-0411">Iron-sulfur</keyword>
<dbReference type="InterPro" id="IPR017900">
    <property type="entry name" value="4Fe4S_Fe_S_CS"/>
</dbReference>
<organism evidence="10 11">
    <name type="scientific">Edwardsiella hoshinae</name>
    <dbReference type="NCBI Taxonomy" id="93378"/>
    <lineage>
        <taxon>Bacteria</taxon>
        <taxon>Pseudomonadati</taxon>
        <taxon>Pseudomonadota</taxon>
        <taxon>Gammaproteobacteria</taxon>
        <taxon>Enterobacterales</taxon>
        <taxon>Hafniaceae</taxon>
        <taxon>Edwardsiella</taxon>
    </lineage>
</organism>
<feature type="transmembrane region" description="Helical" evidence="8">
    <location>
        <begin position="170"/>
        <end position="192"/>
    </location>
</feature>
<evidence type="ECO:0000256" key="3">
    <source>
        <dbReference type="ARBA" id="ARBA00022723"/>
    </source>
</evidence>
<keyword evidence="8" id="KW-0472">Membrane</keyword>
<dbReference type="Gene3D" id="3.30.70.20">
    <property type="match status" value="1"/>
</dbReference>
<accession>A0A376DI79</accession>
<feature type="transmembrane region" description="Helical" evidence="8">
    <location>
        <begin position="31"/>
        <end position="51"/>
    </location>
</feature>
<dbReference type="InterPro" id="IPR011886">
    <property type="entry name" value="NapH_MauN"/>
</dbReference>
<dbReference type="Pfam" id="PF13237">
    <property type="entry name" value="Fer4_10"/>
    <property type="match status" value="1"/>
</dbReference>
<dbReference type="Pfam" id="PF12801">
    <property type="entry name" value="Fer4_5"/>
    <property type="match status" value="2"/>
</dbReference>
<evidence type="ECO:0000256" key="8">
    <source>
        <dbReference type="SAM" id="Phobius"/>
    </source>
</evidence>
<feature type="transmembrane region" description="Helical" evidence="8">
    <location>
        <begin position="138"/>
        <end position="158"/>
    </location>
</feature>
<dbReference type="InterPro" id="IPR017896">
    <property type="entry name" value="4Fe4S_Fe-S-bd"/>
</dbReference>
<dbReference type="GO" id="GO:0005886">
    <property type="term" value="C:plasma membrane"/>
    <property type="evidence" value="ECO:0007669"/>
    <property type="project" value="TreeGrafter"/>
</dbReference>
<dbReference type="AlphaFoldDB" id="A0A376DI79"/>
<evidence type="ECO:0000256" key="7">
    <source>
        <dbReference type="ARBA" id="ARBA00023014"/>
    </source>
</evidence>
<keyword evidence="1" id="KW-0813">Transport</keyword>
<dbReference type="PROSITE" id="PS51379">
    <property type="entry name" value="4FE4S_FER_2"/>
    <property type="match status" value="1"/>
</dbReference>
<keyword evidence="8" id="KW-1133">Transmembrane helix</keyword>
<reference evidence="10 11" key="1">
    <citation type="submission" date="2018-06" db="EMBL/GenBank/DDBJ databases">
        <authorList>
            <consortium name="Pathogen Informatics"/>
            <person name="Doyle S."/>
        </authorList>
    </citation>
    <scope>NUCLEOTIDE SEQUENCE [LARGE SCALE GENOMIC DNA]</scope>
    <source>
        <strain evidence="10 11">NCTC12121</strain>
    </source>
</reference>
<dbReference type="GO" id="GO:0051539">
    <property type="term" value="F:4 iron, 4 sulfur cluster binding"/>
    <property type="evidence" value="ECO:0007669"/>
    <property type="project" value="UniProtKB-KW"/>
</dbReference>
<keyword evidence="5" id="KW-0249">Electron transport</keyword>
<dbReference type="NCBIfam" id="NF007013">
    <property type="entry name" value="PRK09477.1"/>
    <property type="match status" value="1"/>
</dbReference>
<keyword evidence="8" id="KW-0812">Transmembrane</keyword>
<dbReference type="PROSITE" id="PS00198">
    <property type="entry name" value="4FE4S_FER_1"/>
    <property type="match status" value="1"/>
</dbReference>
<keyword evidence="2" id="KW-0004">4Fe-4S</keyword>
<dbReference type="SUPFAM" id="SSF54862">
    <property type="entry name" value="4Fe-4S ferredoxins"/>
    <property type="match status" value="1"/>
</dbReference>
<evidence type="ECO:0000313" key="10">
    <source>
        <dbReference type="EMBL" id="STC89894.1"/>
    </source>
</evidence>
<evidence type="ECO:0000256" key="6">
    <source>
        <dbReference type="ARBA" id="ARBA00023004"/>
    </source>
</evidence>
<dbReference type="Proteomes" id="UP000255248">
    <property type="component" value="Unassembled WGS sequence"/>
</dbReference>
<keyword evidence="3" id="KW-0479">Metal-binding</keyword>
<dbReference type="EMBL" id="UFXZ01000001">
    <property type="protein sequence ID" value="STC89894.1"/>
    <property type="molecule type" value="Genomic_DNA"/>
</dbReference>
<evidence type="ECO:0000256" key="4">
    <source>
        <dbReference type="ARBA" id="ARBA00022737"/>
    </source>
</evidence>
<dbReference type="InterPro" id="IPR051684">
    <property type="entry name" value="Electron_Trans/Redox"/>
</dbReference>
<dbReference type="PANTHER" id="PTHR30176:SF3">
    <property type="entry name" value="FERREDOXIN-TYPE PROTEIN NAPH"/>
    <property type="match status" value="1"/>
</dbReference>
<keyword evidence="6" id="KW-0408">Iron</keyword>
<dbReference type="PANTHER" id="PTHR30176">
    <property type="entry name" value="FERREDOXIN-TYPE PROTEIN NAPH"/>
    <property type="match status" value="1"/>
</dbReference>
<evidence type="ECO:0000256" key="1">
    <source>
        <dbReference type="ARBA" id="ARBA00022448"/>
    </source>
</evidence>
<gene>
    <name evidence="10" type="primary">yccM</name>
    <name evidence="10" type="ORF">NCTC12121_02396</name>
</gene>